<evidence type="ECO:0000256" key="1">
    <source>
        <dbReference type="SAM" id="MobiDB-lite"/>
    </source>
</evidence>
<accession>A0AAE4VCS3</accession>
<name>A0AAE4VCS3_MYCFO</name>
<gene>
    <name evidence="3" type="ORF">R4485_19375</name>
</gene>
<keyword evidence="2" id="KW-1133">Transmembrane helix</keyword>
<reference evidence="3" key="1">
    <citation type="submission" date="2023-10" db="EMBL/GenBank/DDBJ databases">
        <title>Mycolicibacterium fortuitum clinical isolates causing pulmonary infections in humans.</title>
        <authorList>
            <person name="Mejia-Ponce P.M."/>
            <person name="Zenteno-Cuevas R."/>
            <person name="Licona-Cassani C."/>
        </authorList>
    </citation>
    <scope>NUCLEOTIDE SEQUENCE</scope>
    <source>
        <strain evidence="3">M8</strain>
    </source>
</reference>
<dbReference type="EMBL" id="JAWLVV010000017">
    <property type="protein sequence ID" value="MDV7292337.1"/>
    <property type="molecule type" value="Genomic_DNA"/>
</dbReference>
<feature type="region of interest" description="Disordered" evidence="1">
    <location>
        <begin position="178"/>
        <end position="208"/>
    </location>
</feature>
<sequence>MGVHDIYGLSGPTGSKSEPDTEVTPPREAGEDTASAEPTNEPDKPMGKPSATSAASAAVDQLLNSHRPISSAIHSSATEPDSSAKPKRARTAKKGVFGRIGGAGGTSPATKPDAVATGGDATDKPENDTASTSDDDAPKSKKSAPLLRARHWVIGGAGLAIALVCALIAGFLTTAEPDDAAPATSSDDSSQNSTAPEVASQQRDKPLPLTIDPPVCWSPSNNVENAISTDEDKAFTCTPAWNADGTLIVIHLTGGPYRIAKVRMIPGWDYTGKDNVDQWFKYRTVTIATWRFDDGKPYEQTFDGSRDQQSKDIPDEIYASTVTLQITKTTVPTGGTTPEATSTSPTPGLPGLPGGWGTINLPGTGGQPSAGGQASAEPKAFALSALQILGHKPR</sequence>
<dbReference type="RefSeq" id="WP_317722350.1">
    <property type="nucleotide sequence ID" value="NZ_JAWLVK010000018.1"/>
</dbReference>
<evidence type="ECO:0000313" key="4">
    <source>
        <dbReference type="Proteomes" id="UP001186041"/>
    </source>
</evidence>
<feature type="compositionally biased region" description="Low complexity" evidence="1">
    <location>
        <begin position="180"/>
        <end position="190"/>
    </location>
</feature>
<keyword evidence="2" id="KW-0472">Membrane</keyword>
<evidence type="ECO:0000256" key="2">
    <source>
        <dbReference type="SAM" id="Phobius"/>
    </source>
</evidence>
<feature type="region of interest" description="Disordered" evidence="1">
    <location>
        <begin position="330"/>
        <end position="351"/>
    </location>
</feature>
<feature type="region of interest" description="Disordered" evidence="1">
    <location>
        <begin position="1"/>
        <end position="143"/>
    </location>
</feature>
<dbReference type="AlphaFoldDB" id="A0AAE4VCS3"/>
<feature type="compositionally biased region" description="Low complexity" evidence="1">
    <location>
        <begin position="330"/>
        <end position="346"/>
    </location>
</feature>
<keyword evidence="2" id="KW-0812">Transmembrane</keyword>
<protein>
    <recommendedName>
        <fullName evidence="5">F5/8 type C domain-containing protein</fullName>
    </recommendedName>
</protein>
<evidence type="ECO:0008006" key="5">
    <source>
        <dbReference type="Google" id="ProtNLM"/>
    </source>
</evidence>
<feature type="compositionally biased region" description="Polar residues" evidence="1">
    <location>
        <begin position="62"/>
        <end position="81"/>
    </location>
</feature>
<feature type="compositionally biased region" description="Polar residues" evidence="1">
    <location>
        <begin position="191"/>
        <end position="201"/>
    </location>
</feature>
<comment type="caution">
    <text evidence="3">The sequence shown here is derived from an EMBL/GenBank/DDBJ whole genome shotgun (WGS) entry which is preliminary data.</text>
</comment>
<organism evidence="3 4">
    <name type="scientific">Mycolicibacterium fortuitum</name>
    <name type="common">Mycobacterium fortuitum</name>
    <dbReference type="NCBI Taxonomy" id="1766"/>
    <lineage>
        <taxon>Bacteria</taxon>
        <taxon>Bacillati</taxon>
        <taxon>Actinomycetota</taxon>
        <taxon>Actinomycetes</taxon>
        <taxon>Mycobacteriales</taxon>
        <taxon>Mycobacteriaceae</taxon>
        <taxon>Mycolicibacterium</taxon>
    </lineage>
</organism>
<feature type="transmembrane region" description="Helical" evidence="2">
    <location>
        <begin position="152"/>
        <end position="172"/>
    </location>
</feature>
<proteinExistence type="predicted"/>
<evidence type="ECO:0000313" key="3">
    <source>
        <dbReference type="EMBL" id="MDV7292337.1"/>
    </source>
</evidence>
<dbReference type="Proteomes" id="UP001186041">
    <property type="component" value="Unassembled WGS sequence"/>
</dbReference>